<evidence type="ECO:0000313" key="2">
    <source>
        <dbReference type="EMBL" id="EEE41249.1"/>
    </source>
</evidence>
<keyword evidence="1" id="KW-1133">Transmembrane helix</keyword>
<dbReference type="Proteomes" id="UP000003489">
    <property type="component" value="Unassembled WGS sequence"/>
</dbReference>
<keyword evidence="1" id="KW-0472">Membrane</keyword>
<evidence type="ECO:0000256" key="1">
    <source>
        <dbReference type="SAM" id="Phobius"/>
    </source>
</evidence>
<reference evidence="2 3" key="2">
    <citation type="submission" date="2008-11" db="EMBL/GenBank/DDBJ databases">
        <title>Draft genome sequence of Methanobrevibacter smithii (DSM 2375).</title>
        <authorList>
            <person name="Sudarsanam P."/>
            <person name="Ley R."/>
            <person name="Guruge J."/>
            <person name="Turnbaugh P.J."/>
            <person name="Mahowald M."/>
            <person name="Liep D."/>
            <person name="Gordon J."/>
        </authorList>
    </citation>
    <scope>NUCLEOTIDE SEQUENCE [LARGE SCALE GENOMIC DNA]</scope>
    <source>
        <strain evidence="2 3">DSM 2375</strain>
    </source>
</reference>
<dbReference type="AlphaFoldDB" id="B9ACQ9"/>
<feature type="transmembrane region" description="Helical" evidence="1">
    <location>
        <begin position="67"/>
        <end position="86"/>
    </location>
</feature>
<dbReference type="EMBL" id="ABYW01000001">
    <property type="protein sequence ID" value="EEE41249.1"/>
    <property type="molecule type" value="Genomic_DNA"/>
</dbReference>
<sequence length="94" mass="10894">MLDMNIRYGNIFIFLLVLAMIGTLVTGSDVSLFPFTYFMFLLFFLISADYFYIVFQYSRRENINSSIKFGVLINIVFMALIVYAIFNSPPLGIF</sequence>
<dbReference type="PATRIC" id="fig|483214.13.peg.125"/>
<name>B9ACQ9_METSM</name>
<keyword evidence="1" id="KW-0812">Transmembrane</keyword>
<dbReference type="HOGENOM" id="CLU_2420086_0_0_2"/>
<comment type="caution">
    <text evidence="2">The sequence shown here is derived from an EMBL/GenBank/DDBJ whole genome shotgun (WGS) entry which is preliminary data.</text>
</comment>
<evidence type="ECO:0000313" key="3">
    <source>
        <dbReference type="Proteomes" id="UP000003489"/>
    </source>
</evidence>
<protein>
    <submittedName>
        <fullName evidence="2">Uncharacterized protein</fullName>
    </submittedName>
</protein>
<reference evidence="2 3" key="1">
    <citation type="submission" date="2008-10" db="EMBL/GenBank/DDBJ databases">
        <authorList>
            <person name="Fulton L."/>
            <person name="Clifton S."/>
            <person name="Fulton B."/>
            <person name="Xu J."/>
            <person name="Minx P."/>
            <person name="Pepin K.H."/>
            <person name="Johnson M."/>
            <person name="Bhonagiri V."/>
            <person name="Nash W.E."/>
            <person name="Mardis E.R."/>
            <person name="Wilson R.K."/>
        </authorList>
    </citation>
    <scope>NUCLEOTIDE SEQUENCE [LARGE SCALE GENOMIC DNA]</scope>
    <source>
        <strain evidence="2 3">DSM 2375</strain>
    </source>
</reference>
<organism evidence="2 3">
    <name type="scientific">Methanobrevibacter smithii DSM 2375</name>
    <dbReference type="NCBI Taxonomy" id="483214"/>
    <lineage>
        <taxon>Archaea</taxon>
        <taxon>Methanobacteriati</taxon>
        <taxon>Methanobacteriota</taxon>
        <taxon>Methanomada group</taxon>
        <taxon>Methanobacteria</taxon>
        <taxon>Methanobacteriales</taxon>
        <taxon>Methanobacteriaceae</taxon>
        <taxon>Methanobrevibacter</taxon>
    </lineage>
</organism>
<proteinExistence type="predicted"/>
<feature type="transmembrane region" description="Helical" evidence="1">
    <location>
        <begin position="37"/>
        <end position="55"/>
    </location>
</feature>
<gene>
    <name evidence="2" type="ORF">METSMIALI_00131</name>
</gene>
<accession>B9ACQ9</accession>